<protein>
    <submittedName>
        <fullName evidence="6">Aldouronate transport system substrate-binding protein</fullName>
    </submittedName>
</protein>
<evidence type="ECO:0000256" key="2">
    <source>
        <dbReference type="ARBA" id="ARBA00022729"/>
    </source>
</evidence>
<dbReference type="Proteomes" id="UP001179280">
    <property type="component" value="Unassembled WGS sequence"/>
</dbReference>
<dbReference type="InterPro" id="IPR050490">
    <property type="entry name" value="Bact_solute-bd_prot1"/>
</dbReference>
<evidence type="ECO:0000313" key="7">
    <source>
        <dbReference type="Proteomes" id="UP001179280"/>
    </source>
</evidence>
<keyword evidence="1" id="KW-1003">Cell membrane</keyword>
<evidence type="ECO:0000313" key="6">
    <source>
        <dbReference type="EMBL" id="MBM7838945.1"/>
    </source>
</evidence>
<keyword evidence="4" id="KW-0564">Palmitate</keyword>
<dbReference type="SUPFAM" id="SSF53850">
    <property type="entry name" value="Periplasmic binding protein-like II"/>
    <property type="match status" value="1"/>
</dbReference>
<dbReference type="Pfam" id="PF01547">
    <property type="entry name" value="SBP_bac_1"/>
    <property type="match status" value="1"/>
</dbReference>
<evidence type="ECO:0000256" key="4">
    <source>
        <dbReference type="ARBA" id="ARBA00023139"/>
    </source>
</evidence>
<keyword evidence="3" id="KW-0472">Membrane</keyword>
<dbReference type="RefSeq" id="WP_204466313.1">
    <property type="nucleotide sequence ID" value="NZ_JAFBCV010000006.1"/>
</dbReference>
<evidence type="ECO:0000256" key="3">
    <source>
        <dbReference type="ARBA" id="ARBA00023136"/>
    </source>
</evidence>
<dbReference type="InterPro" id="IPR006059">
    <property type="entry name" value="SBP"/>
</dbReference>
<gene>
    <name evidence="6" type="ORF">JOC54_002215</name>
</gene>
<keyword evidence="2" id="KW-0732">Signal</keyword>
<dbReference type="PANTHER" id="PTHR43649:SF33">
    <property type="entry name" value="POLYGALACTURONAN_RHAMNOGALACTURONAN-BINDING PROTEIN YTCQ"/>
    <property type="match status" value="1"/>
</dbReference>
<keyword evidence="5" id="KW-0449">Lipoprotein</keyword>
<organism evidence="6 7">
    <name type="scientific">Shouchella xiaoxiensis</name>
    <dbReference type="NCBI Taxonomy" id="766895"/>
    <lineage>
        <taxon>Bacteria</taxon>
        <taxon>Bacillati</taxon>
        <taxon>Bacillota</taxon>
        <taxon>Bacilli</taxon>
        <taxon>Bacillales</taxon>
        <taxon>Bacillaceae</taxon>
        <taxon>Shouchella</taxon>
    </lineage>
</organism>
<evidence type="ECO:0000256" key="1">
    <source>
        <dbReference type="ARBA" id="ARBA00022475"/>
    </source>
</evidence>
<accession>A0ABS2STT9</accession>
<reference evidence="6" key="1">
    <citation type="submission" date="2021-01" db="EMBL/GenBank/DDBJ databases">
        <title>Genomic Encyclopedia of Type Strains, Phase IV (KMG-IV): sequencing the most valuable type-strain genomes for metagenomic binning, comparative biology and taxonomic classification.</title>
        <authorList>
            <person name="Goeker M."/>
        </authorList>
    </citation>
    <scope>NUCLEOTIDE SEQUENCE</scope>
    <source>
        <strain evidence="6">DSM 21943</strain>
    </source>
</reference>
<comment type="caution">
    <text evidence="6">The sequence shown here is derived from an EMBL/GenBank/DDBJ whole genome shotgun (WGS) entry which is preliminary data.</text>
</comment>
<name>A0ABS2STT9_9BACI</name>
<sequence length="504" mass="56807">MKSWQRWATVIGLGAGLSTVAGCSNDGSPTQEPSGGDSDEPFAFSMMANLHTPEVPDKKIQQLLEEATNTSIDIQWVPDSNYEERLNTAFATGTLPQAVYMKNQTTYDQFKDAIRDDQFWEIGPYLDQFENLQKLKPEVIENTMVDGKVFALYQGRPLSRSGIIYRKDWADNLGIEAPETTEEFMEMARAFTEDDPDGNGRDDTMGLTDRSDLVYGAFKTVSSWFGTPNSWGEKDGELLPEFMFDEYMDTLDFFKEMHENGYMNQDFPVTSKPDQQALFKNGTAGIYVGSMGDVVSLYNEATQINPELEYDVHNYVEGPHGEYNIWSIPGYGNLVIFPKSSVETETDLLNILSFYNDMMTPELANITYWGVEDEHYTVEDDRALPSEDSQVTDREVKPYQSIEIGEAETSGRYVGMSMLPAKVKSEELEIDNENYLVHDPTITLDSDTDTTHGERLSQIILDATYQYILGQTDAEGFESAIENWKSQGGADIISEYNDAYSEAN</sequence>
<keyword evidence="7" id="KW-1185">Reference proteome</keyword>
<dbReference type="PROSITE" id="PS51257">
    <property type="entry name" value="PROKAR_LIPOPROTEIN"/>
    <property type="match status" value="1"/>
</dbReference>
<proteinExistence type="predicted"/>
<dbReference type="Gene3D" id="3.40.190.10">
    <property type="entry name" value="Periplasmic binding protein-like II"/>
    <property type="match status" value="2"/>
</dbReference>
<dbReference type="PANTHER" id="PTHR43649">
    <property type="entry name" value="ARABINOSE-BINDING PROTEIN-RELATED"/>
    <property type="match status" value="1"/>
</dbReference>
<dbReference type="EMBL" id="JAFBCV010000006">
    <property type="protein sequence ID" value="MBM7838945.1"/>
    <property type="molecule type" value="Genomic_DNA"/>
</dbReference>
<evidence type="ECO:0000256" key="5">
    <source>
        <dbReference type="ARBA" id="ARBA00023288"/>
    </source>
</evidence>
<dbReference type="CDD" id="cd13580">
    <property type="entry name" value="PBP2_AlgQ_like_1"/>
    <property type="match status" value="1"/>
</dbReference>